<protein>
    <submittedName>
        <fullName evidence="1">Uncharacterized protein</fullName>
    </submittedName>
</protein>
<evidence type="ECO:0000313" key="1">
    <source>
        <dbReference type="EMBL" id="KAF2209106.1"/>
    </source>
</evidence>
<proteinExistence type="predicted"/>
<organism evidence="1 2">
    <name type="scientific">Cercospora zeae-maydis SCOH1-5</name>
    <dbReference type="NCBI Taxonomy" id="717836"/>
    <lineage>
        <taxon>Eukaryota</taxon>
        <taxon>Fungi</taxon>
        <taxon>Dikarya</taxon>
        <taxon>Ascomycota</taxon>
        <taxon>Pezizomycotina</taxon>
        <taxon>Dothideomycetes</taxon>
        <taxon>Dothideomycetidae</taxon>
        <taxon>Mycosphaerellales</taxon>
        <taxon>Mycosphaerellaceae</taxon>
        <taxon>Cercospora</taxon>
    </lineage>
</organism>
<gene>
    <name evidence="1" type="ORF">CERZMDRAFT_100855</name>
</gene>
<dbReference type="EMBL" id="ML992689">
    <property type="protein sequence ID" value="KAF2209106.1"/>
    <property type="molecule type" value="Genomic_DNA"/>
</dbReference>
<keyword evidence="2" id="KW-1185">Reference proteome</keyword>
<sequence>MDLNMNFRDLNPSPGAATALRALEEAEMPKLSGIQIVRGHFSSSPIFSLLRKYRPALRSLKIESATLDKDVEMDTMLAVIRDELRMDQLVLECLEIRKRWDEVNAFHRPSLYRCMVMRREDGCFRSKAIGKLEDYSLGNDWVTVSGQLAVKLAVNEVMQRRESTLYDPRMTRKVTWCLELRCGRGMVEGLVGQGECC</sequence>
<dbReference type="AlphaFoldDB" id="A0A6A6F5T0"/>
<reference evidence="1" key="1">
    <citation type="journal article" date="2020" name="Stud. Mycol.">
        <title>101 Dothideomycetes genomes: a test case for predicting lifestyles and emergence of pathogens.</title>
        <authorList>
            <person name="Haridas S."/>
            <person name="Albert R."/>
            <person name="Binder M."/>
            <person name="Bloem J."/>
            <person name="Labutti K."/>
            <person name="Salamov A."/>
            <person name="Andreopoulos B."/>
            <person name="Baker S."/>
            <person name="Barry K."/>
            <person name="Bills G."/>
            <person name="Bluhm B."/>
            <person name="Cannon C."/>
            <person name="Castanera R."/>
            <person name="Culley D."/>
            <person name="Daum C."/>
            <person name="Ezra D."/>
            <person name="Gonzalez J."/>
            <person name="Henrissat B."/>
            <person name="Kuo A."/>
            <person name="Liang C."/>
            <person name="Lipzen A."/>
            <person name="Lutzoni F."/>
            <person name="Magnuson J."/>
            <person name="Mondo S."/>
            <person name="Nolan M."/>
            <person name="Ohm R."/>
            <person name="Pangilinan J."/>
            <person name="Park H.-J."/>
            <person name="Ramirez L."/>
            <person name="Alfaro M."/>
            <person name="Sun H."/>
            <person name="Tritt A."/>
            <person name="Yoshinaga Y."/>
            <person name="Zwiers L.-H."/>
            <person name="Turgeon B."/>
            <person name="Goodwin S."/>
            <person name="Spatafora J."/>
            <person name="Crous P."/>
            <person name="Grigoriev I."/>
        </authorList>
    </citation>
    <scope>NUCLEOTIDE SEQUENCE</scope>
    <source>
        <strain evidence="1">SCOH1-5</strain>
    </source>
</reference>
<dbReference type="Proteomes" id="UP000799539">
    <property type="component" value="Unassembled WGS sequence"/>
</dbReference>
<evidence type="ECO:0000313" key="2">
    <source>
        <dbReference type="Proteomes" id="UP000799539"/>
    </source>
</evidence>
<dbReference type="OrthoDB" id="3642340at2759"/>
<accession>A0A6A6F5T0</accession>
<name>A0A6A6F5T0_9PEZI</name>